<keyword evidence="3" id="KW-1185">Reference proteome</keyword>
<accession>A0A9X1XBS9</accession>
<gene>
    <name evidence="2" type="ORF">LCY76_15205</name>
</gene>
<name>A0A9X1XBS9_9BACL</name>
<dbReference type="SUPFAM" id="SSF50346">
    <property type="entry name" value="PRC-barrel domain"/>
    <property type="match status" value="2"/>
</dbReference>
<proteinExistence type="predicted"/>
<dbReference type="InterPro" id="IPR011033">
    <property type="entry name" value="PRC_barrel-like_sf"/>
</dbReference>
<dbReference type="InterPro" id="IPR027275">
    <property type="entry name" value="PRC-brl_dom"/>
</dbReference>
<reference evidence="2" key="1">
    <citation type="submission" date="2021-09" db="EMBL/GenBank/DDBJ databases">
        <title>Genome analysis of Fictibacillus sp. KIGAM418 isolated from marine sediment.</title>
        <authorList>
            <person name="Seo M.-J."/>
            <person name="Cho E.-S."/>
            <person name="Hwang C.Y."/>
        </authorList>
    </citation>
    <scope>NUCLEOTIDE SEQUENCE</scope>
    <source>
        <strain evidence="2">KIGAM418</strain>
    </source>
</reference>
<sequence length="243" mass="26858">MKKSNQFVGLPIISINEGAEIGTVKSLVINAQQGSVDFLTVEHADWQISVMAVPFKKIVGVGEFAVTIEDRNSIFDLTEIPIANELVQKKISISGARVIDRKGQLLGEASEFYINEDNGSILGLTIGMKDKEAVLKSEFVVTFGRDLIVVKEESQLHFLNEPEQLIEPEQTLEELTLDRFANEDPLKEKQLELLTGKRASKDIYSKTGNLIIPSGTLLSREDIVKAREEGPSVMVELTMNAAD</sequence>
<evidence type="ECO:0000259" key="1">
    <source>
        <dbReference type="Pfam" id="PF05239"/>
    </source>
</evidence>
<comment type="caution">
    <text evidence="2">The sequence shown here is derived from an EMBL/GenBank/DDBJ whole genome shotgun (WGS) entry which is preliminary data.</text>
</comment>
<dbReference type="RefSeq" id="WP_248253308.1">
    <property type="nucleotide sequence ID" value="NZ_JAIWJX010000002.1"/>
</dbReference>
<evidence type="ECO:0000313" key="3">
    <source>
        <dbReference type="Proteomes" id="UP001139011"/>
    </source>
</evidence>
<dbReference type="Pfam" id="PF05239">
    <property type="entry name" value="PRC"/>
    <property type="match status" value="1"/>
</dbReference>
<dbReference type="EMBL" id="JAIWJX010000002">
    <property type="protein sequence ID" value="MCK6257927.1"/>
    <property type="molecule type" value="Genomic_DNA"/>
</dbReference>
<dbReference type="AlphaFoldDB" id="A0A9X1XBS9"/>
<protein>
    <submittedName>
        <fullName evidence="2">PRC-barrel domain-containing protein</fullName>
    </submittedName>
</protein>
<dbReference type="Gene3D" id="2.30.30.240">
    <property type="entry name" value="PRC-barrel domain"/>
    <property type="match status" value="2"/>
</dbReference>
<organism evidence="2 3">
    <name type="scientific">Fictibacillus marinisediminis</name>
    <dbReference type="NCBI Taxonomy" id="2878389"/>
    <lineage>
        <taxon>Bacteria</taxon>
        <taxon>Bacillati</taxon>
        <taxon>Bacillota</taxon>
        <taxon>Bacilli</taxon>
        <taxon>Bacillales</taxon>
        <taxon>Fictibacillaceae</taxon>
        <taxon>Fictibacillus</taxon>
    </lineage>
</organism>
<evidence type="ECO:0000313" key="2">
    <source>
        <dbReference type="EMBL" id="MCK6257927.1"/>
    </source>
</evidence>
<feature type="domain" description="PRC-barrel" evidence="1">
    <location>
        <begin position="4"/>
        <end position="68"/>
    </location>
</feature>
<dbReference type="Proteomes" id="UP001139011">
    <property type="component" value="Unassembled WGS sequence"/>
</dbReference>